<proteinExistence type="predicted"/>
<dbReference type="EMBL" id="LAZR01015255">
    <property type="protein sequence ID" value="KKM13968.1"/>
    <property type="molecule type" value="Genomic_DNA"/>
</dbReference>
<organism evidence="1">
    <name type="scientific">marine sediment metagenome</name>
    <dbReference type="NCBI Taxonomy" id="412755"/>
    <lineage>
        <taxon>unclassified sequences</taxon>
        <taxon>metagenomes</taxon>
        <taxon>ecological metagenomes</taxon>
    </lineage>
</organism>
<protein>
    <submittedName>
        <fullName evidence="1">Uncharacterized protein</fullName>
    </submittedName>
</protein>
<dbReference type="AlphaFoldDB" id="A0A0F9JVN7"/>
<name>A0A0F9JVN7_9ZZZZ</name>
<comment type="caution">
    <text evidence="1">The sequence shown here is derived from an EMBL/GenBank/DDBJ whole genome shotgun (WGS) entry which is preliminary data.</text>
</comment>
<accession>A0A0F9JVN7</accession>
<evidence type="ECO:0000313" key="1">
    <source>
        <dbReference type="EMBL" id="KKM13968.1"/>
    </source>
</evidence>
<sequence>MRIVADETSKIKIIMDAGEELTIVNEDSMPIQAWGQSIEGKMEHKLIKVEELRVAEL</sequence>
<reference evidence="1" key="1">
    <citation type="journal article" date="2015" name="Nature">
        <title>Complex archaea that bridge the gap between prokaryotes and eukaryotes.</title>
        <authorList>
            <person name="Spang A."/>
            <person name="Saw J.H."/>
            <person name="Jorgensen S.L."/>
            <person name="Zaremba-Niedzwiedzka K."/>
            <person name="Martijn J."/>
            <person name="Lind A.E."/>
            <person name="van Eijk R."/>
            <person name="Schleper C."/>
            <person name="Guy L."/>
            <person name="Ettema T.J."/>
        </authorList>
    </citation>
    <scope>NUCLEOTIDE SEQUENCE</scope>
</reference>
<gene>
    <name evidence="1" type="ORF">LCGC14_1710840</name>
</gene>